<proteinExistence type="predicted"/>
<name>A0ACC1BV46_9ROSI</name>
<protein>
    <submittedName>
        <fullName evidence="1">Uncharacterized protein</fullName>
    </submittedName>
</protein>
<evidence type="ECO:0000313" key="2">
    <source>
        <dbReference type="Proteomes" id="UP001164250"/>
    </source>
</evidence>
<dbReference type="Proteomes" id="UP001164250">
    <property type="component" value="Chromosome 3"/>
</dbReference>
<dbReference type="EMBL" id="CM047899">
    <property type="protein sequence ID" value="KAJ0102807.1"/>
    <property type="molecule type" value="Genomic_DNA"/>
</dbReference>
<organism evidence="1 2">
    <name type="scientific">Pistacia atlantica</name>
    <dbReference type="NCBI Taxonomy" id="434234"/>
    <lineage>
        <taxon>Eukaryota</taxon>
        <taxon>Viridiplantae</taxon>
        <taxon>Streptophyta</taxon>
        <taxon>Embryophyta</taxon>
        <taxon>Tracheophyta</taxon>
        <taxon>Spermatophyta</taxon>
        <taxon>Magnoliopsida</taxon>
        <taxon>eudicotyledons</taxon>
        <taxon>Gunneridae</taxon>
        <taxon>Pentapetalae</taxon>
        <taxon>rosids</taxon>
        <taxon>malvids</taxon>
        <taxon>Sapindales</taxon>
        <taxon>Anacardiaceae</taxon>
        <taxon>Pistacia</taxon>
    </lineage>
</organism>
<reference evidence="2" key="1">
    <citation type="journal article" date="2023" name="G3 (Bethesda)">
        <title>Genome assembly and association tests identify interacting loci associated with vigor, precocity, and sex in interspecific pistachio rootstocks.</title>
        <authorList>
            <person name="Palmer W."/>
            <person name="Jacygrad E."/>
            <person name="Sagayaradj S."/>
            <person name="Cavanaugh K."/>
            <person name="Han R."/>
            <person name="Bertier L."/>
            <person name="Beede B."/>
            <person name="Kafkas S."/>
            <person name="Golino D."/>
            <person name="Preece J."/>
            <person name="Michelmore R."/>
        </authorList>
    </citation>
    <scope>NUCLEOTIDE SEQUENCE [LARGE SCALE GENOMIC DNA]</scope>
</reference>
<gene>
    <name evidence="1" type="ORF">Patl1_05020</name>
</gene>
<comment type="caution">
    <text evidence="1">The sequence shown here is derived from an EMBL/GenBank/DDBJ whole genome shotgun (WGS) entry which is preliminary data.</text>
</comment>
<keyword evidence="2" id="KW-1185">Reference proteome</keyword>
<accession>A0ACC1BV46</accession>
<sequence length="95" mass="10444">MVKVTELPVEEMIKFSLEDFISAAAVFVSFVVLENSSYCFFTTAATVSDLVGVWCGCDESTSDKTFAAKCNRSGEDNNNLFRELLAGFGDAKEDY</sequence>
<evidence type="ECO:0000313" key="1">
    <source>
        <dbReference type="EMBL" id="KAJ0102807.1"/>
    </source>
</evidence>